<evidence type="ECO:0000313" key="2">
    <source>
        <dbReference type="EMBL" id="EDL85336.1"/>
    </source>
</evidence>
<dbReference type="EMBL" id="CH474023">
    <property type="protein sequence ID" value="EDL85336.1"/>
    <property type="molecule type" value="Genomic_DNA"/>
</dbReference>
<dbReference type="Proteomes" id="UP000234681">
    <property type="component" value="Chromosome 15"/>
</dbReference>
<keyword evidence="1" id="KW-0732">Signal</keyword>
<reference evidence="2 3" key="1">
    <citation type="submission" date="2005-07" db="EMBL/GenBank/DDBJ databases">
        <authorList>
            <person name="Mural R.J."/>
            <person name="Li P.W."/>
            <person name="Adams M.D."/>
            <person name="Amanatides P.G."/>
            <person name="Baden-Tillson H."/>
            <person name="Barnstead M."/>
            <person name="Chin S.H."/>
            <person name="Dew I."/>
            <person name="Evans C.A."/>
            <person name="Ferriera S."/>
            <person name="Flanigan M."/>
            <person name="Fosler C."/>
            <person name="Glodek A."/>
            <person name="Gu Z."/>
            <person name="Holt R.A."/>
            <person name="Jennings D."/>
            <person name="Kraft C.L."/>
            <person name="Lu F."/>
            <person name="Nguyen T."/>
            <person name="Nusskern D.R."/>
            <person name="Pfannkoch C.M."/>
            <person name="Sitter C."/>
            <person name="Sutton G.G."/>
            <person name="Venter J.C."/>
            <person name="Wang Z."/>
            <person name="Woodage T."/>
            <person name="Zheng X.H."/>
            <person name="Zhong F."/>
        </authorList>
    </citation>
    <scope>NUCLEOTIDE SEQUENCE [LARGE SCALE GENOMIC DNA]</scope>
    <source>
        <strain>BN</strain>
        <strain evidence="3">Sprague-Dawley</strain>
    </source>
</reference>
<feature type="chain" id="PRO_5039938679" evidence="1">
    <location>
        <begin position="24"/>
        <end position="82"/>
    </location>
</feature>
<gene>
    <name evidence="2" type="ORF">rCG_52109</name>
</gene>
<dbReference type="AlphaFoldDB" id="A6K6H6"/>
<organism evidence="2 3">
    <name type="scientific">Rattus norvegicus</name>
    <name type="common">Rat</name>
    <dbReference type="NCBI Taxonomy" id="10116"/>
    <lineage>
        <taxon>Eukaryota</taxon>
        <taxon>Metazoa</taxon>
        <taxon>Chordata</taxon>
        <taxon>Craniata</taxon>
        <taxon>Vertebrata</taxon>
        <taxon>Euteleostomi</taxon>
        <taxon>Mammalia</taxon>
        <taxon>Eutheria</taxon>
        <taxon>Euarchontoglires</taxon>
        <taxon>Glires</taxon>
        <taxon>Rodentia</taxon>
        <taxon>Myomorpha</taxon>
        <taxon>Muroidea</taxon>
        <taxon>Muridae</taxon>
        <taxon>Murinae</taxon>
        <taxon>Rattus</taxon>
    </lineage>
</organism>
<protein>
    <submittedName>
        <fullName evidence="2">RCG52109</fullName>
    </submittedName>
</protein>
<evidence type="ECO:0000256" key="1">
    <source>
        <dbReference type="SAM" id="SignalP"/>
    </source>
</evidence>
<evidence type="ECO:0000313" key="3">
    <source>
        <dbReference type="Proteomes" id="UP000234681"/>
    </source>
</evidence>
<accession>A6K6H6</accession>
<feature type="signal peptide" evidence="1">
    <location>
        <begin position="1"/>
        <end position="23"/>
    </location>
</feature>
<name>A6K6H6_RAT</name>
<sequence>MCVGLTLGRGLLFWLQLYCYTGAKVADPAWFTRCSSSLATGLCQDQFFRRRVPSGWISPFLSPILLTSKQCLSFKNPMSRQP</sequence>
<proteinExistence type="predicted"/>